<accession>A0A6M1TUM8</accession>
<dbReference type="InterPro" id="IPR019133">
    <property type="entry name" value="MIC60"/>
</dbReference>
<dbReference type="Proteomes" id="UP000474758">
    <property type="component" value="Unassembled WGS sequence"/>
</dbReference>
<keyword evidence="5" id="KW-0175">Coiled coil</keyword>
<organism evidence="8 9">
    <name type="scientific">Paragemmobacter kunshanensis</name>
    <dbReference type="NCBI Taxonomy" id="2583234"/>
    <lineage>
        <taxon>Bacteria</taxon>
        <taxon>Pseudomonadati</taxon>
        <taxon>Pseudomonadota</taxon>
        <taxon>Alphaproteobacteria</taxon>
        <taxon>Rhodobacterales</taxon>
        <taxon>Paracoccaceae</taxon>
        <taxon>Paragemmobacter</taxon>
    </lineage>
</organism>
<evidence type="ECO:0000256" key="7">
    <source>
        <dbReference type="SAM" id="Phobius"/>
    </source>
</evidence>
<feature type="coiled-coil region" evidence="5">
    <location>
        <begin position="135"/>
        <end position="162"/>
    </location>
</feature>
<dbReference type="AlphaFoldDB" id="A0A6M1TUM8"/>
<evidence type="ECO:0000256" key="4">
    <source>
        <dbReference type="ARBA" id="ARBA00023136"/>
    </source>
</evidence>
<feature type="compositionally biased region" description="Pro residues" evidence="6">
    <location>
        <begin position="37"/>
        <end position="47"/>
    </location>
</feature>
<evidence type="ECO:0000313" key="8">
    <source>
        <dbReference type="EMBL" id="NGQ89662.1"/>
    </source>
</evidence>
<gene>
    <name evidence="8" type="ORF">G5V65_02045</name>
</gene>
<feature type="compositionally biased region" description="Low complexity" evidence="6">
    <location>
        <begin position="48"/>
        <end position="59"/>
    </location>
</feature>
<protein>
    <recommendedName>
        <fullName evidence="10">Mitochondrial inner membrane protein</fullName>
    </recommendedName>
</protein>
<evidence type="ECO:0000313" key="9">
    <source>
        <dbReference type="Proteomes" id="UP000474758"/>
    </source>
</evidence>
<evidence type="ECO:0000256" key="3">
    <source>
        <dbReference type="ARBA" id="ARBA00022989"/>
    </source>
</evidence>
<keyword evidence="3 7" id="KW-1133">Transmembrane helix</keyword>
<dbReference type="GO" id="GO:0016020">
    <property type="term" value="C:membrane"/>
    <property type="evidence" value="ECO:0007669"/>
    <property type="project" value="UniProtKB-SubCell"/>
</dbReference>
<reference evidence="8 9" key="1">
    <citation type="submission" date="2020-02" db="EMBL/GenBank/DDBJ databases">
        <title>Rhodobacter translucens sp. nov., a novel bacterium isolated from activated sludge.</title>
        <authorList>
            <person name="Liu J."/>
        </authorList>
    </citation>
    <scope>NUCLEOTIDE SEQUENCE [LARGE SCALE GENOMIC DNA]</scope>
    <source>
        <strain evidence="8 9">HX-7-19</strain>
    </source>
</reference>
<dbReference type="Pfam" id="PF09731">
    <property type="entry name" value="Mitofilin"/>
    <property type="match status" value="1"/>
</dbReference>
<evidence type="ECO:0000256" key="2">
    <source>
        <dbReference type="ARBA" id="ARBA00022692"/>
    </source>
</evidence>
<evidence type="ECO:0000256" key="5">
    <source>
        <dbReference type="SAM" id="Coils"/>
    </source>
</evidence>
<dbReference type="RefSeq" id="WP_165046744.1">
    <property type="nucleotide sequence ID" value="NZ_JAALFE010000001.1"/>
</dbReference>
<feature type="transmembrane region" description="Helical" evidence="7">
    <location>
        <begin position="63"/>
        <end position="84"/>
    </location>
</feature>
<sequence length="385" mass="38617">MARNKTEEPATQPEGDLMDVVEATDPQKQAEPASEDAPPPPAEPQPAPQKEIPAPAPARQGGAGAFFSMVLGGVVAAGLGFGLARAMPDLLPISGGNDSVTDALATQAQEIAALREAVGALPPAAAPDPDLSAGLADLGSALQALTDRVQSLEAQVTDLAGRPAPSGGAVPPELAADLAALKAQVASLGAGGSLPADVIAAAEAAEARLKAAEESAAAMADQARITVEATQREMAIDRISAALDSGAAYASAVADLPEGTVPPALADHAASGLPTVADLSDSFPQAARDALEAALRANMGESWTERVGSFLRSQTGFRSLSPREGNDPDAILSRAEAALTAGRVAEAVAELQAMPEAGQPALADWLAQARIRIEAESAVAALSAN</sequence>
<keyword evidence="4 7" id="KW-0472">Membrane</keyword>
<proteinExistence type="predicted"/>
<evidence type="ECO:0000256" key="1">
    <source>
        <dbReference type="ARBA" id="ARBA00004370"/>
    </source>
</evidence>
<evidence type="ECO:0000256" key="6">
    <source>
        <dbReference type="SAM" id="MobiDB-lite"/>
    </source>
</evidence>
<keyword evidence="9" id="KW-1185">Reference proteome</keyword>
<comment type="caution">
    <text evidence="8">The sequence shown here is derived from an EMBL/GenBank/DDBJ whole genome shotgun (WGS) entry which is preliminary data.</text>
</comment>
<name>A0A6M1TUM8_9RHOB</name>
<feature type="region of interest" description="Disordered" evidence="6">
    <location>
        <begin position="1"/>
        <end position="59"/>
    </location>
</feature>
<comment type="subcellular location">
    <subcellularLocation>
        <location evidence="1">Membrane</location>
    </subcellularLocation>
</comment>
<evidence type="ECO:0008006" key="10">
    <source>
        <dbReference type="Google" id="ProtNLM"/>
    </source>
</evidence>
<dbReference type="EMBL" id="JAALFE010000001">
    <property type="protein sequence ID" value="NGQ89662.1"/>
    <property type="molecule type" value="Genomic_DNA"/>
</dbReference>
<keyword evidence="2 7" id="KW-0812">Transmembrane</keyword>